<feature type="modified residue" description="4-aspartylphosphate" evidence="15">
    <location>
        <position position="448"/>
    </location>
</feature>
<dbReference type="InterPro" id="IPR008207">
    <property type="entry name" value="Sig_transdc_His_kin_Hpt_dom"/>
</dbReference>
<evidence type="ECO:0000259" key="16">
    <source>
        <dbReference type="PROSITE" id="PS50109"/>
    </source>
</evidence>
<comment type="subcellular location">
    <subcellularLocation>
        <location evidence="2">Cell membrane</location>
        <topology evidence="2">Multi-pass membrane protein</topology>
    </subcellularLocation>
</comment>
<keyword evidence="21" id="KW-1185">Reference proteome</keyword>
<dbReference type="Pfam" id="PF02518">
    <property type="entry name" value="HATPase_c"/>
    <property type="match status" value="1"/>
</dbReference>
<evidence type="ECO:0000256" key="9">
    <source>
        <dbReference type="ARBA" id="ARBA00022777"/>
    </source>
</evidence>
<dbReference type="InterPro" id="IPR003594">
    <property type="entry name" value="HATPase_dom"/>
</dbReference>
<evidence type="ECO:0000259" key="17">
    <source>
        <dbReference type="PROSITE" id="PS50110"/>
    </source>
</evidence>
<evidence type="ECO:0000313" key="21">
    <source>
        <dbReference type="Proteomes" id="UP000663720"/>
    </source>
</evidence>
<evidence type="ECO:0000259" key="18">
    <source>
        <dbReference type="PROSITE" id="PS50885"/>
    </source>
</evidence>
<accession>A0A975GFL1</accession>
<dbReference type="SUPFAM" id="SSF47384">
    <property type="entry name" value="Homodimeric domain of signal transducing histidine kinase"/>
    <property type="match status" value="1"/>
</dbReference>
<dbReference type="EC" id="2.7.13.3" evidence="3"/>
<evidence type="ECO:0000256" key="5">
    <source>
        <dbReference type="ARBA" id="ARBA00022553"/>
    </source>
</evidence>
<dbReference type="Pfam" id="PF00072">
    <property type="entry name" value="Response_reg"/>
    <property type="match status" value="1"/>
</dbReference>
<dbReference type="Gene3D" id="3.40.50.2300">
    <property type="match status" value="1"/>
</dbReference>
<dbReference type="KEGG" id="dli:dnl_15630"/>
<keyword evidence="5 15" id="KW-0597">Phosphoprotein</keyword>
<comment type="catalytic activity">
    <reaction evidence="1">
        <text>ATP + protein L-histidine = ADP + protein N-phospho-L-histidine.</text>
        <dbReference type="EC" id="2.7.13.3"/>
    </reaction>
</comment>
<keyword evidence="9 20" id="KW-0418">Kinase</keyword>
<name>A0A975GFL1_9BACT</name>
<keyword evidence="13" id="KW-0472">Membrane</keyword>
<dbReference type="InterPro" id="IPR036097">
    <property type="entry name" value="HisK_dim/P_sf"/>
</dbReference>
<dbReference type="InterPro" id="IPR004358">
    <property type="entry name" value="Sig_transdc_His_kin-like_C"/>
</dbReference>
<dbReference type="InterPro" id="IPR036890">
    <property type="entry name" value="HATPase_C_sf"/>
</dbReference>
<dbReference type="SUPFAM" id="SSF47226">
    <property type="entry name" value="Histidine-containing phosphotransfer domain, HPT domain"/>
    <property type="match status" value="1"/>
</dbReference>
<evidence type="ECO:0000256" key="3">
    <source>
        <dbReference type="ARBA" id="ARBA00012438"/>
    </source>
</evidence>
<feature type="domain" description="HPt" evidence="19">
    <location>
        <begin position="556"/>
        <end position="646"/>
    </location>
</feature>
<dbReference type="PROSITE" id="PS50109">
    <property type="entry name" value="HIS_KIN"/>
    <property type="match status" value="1"/>
</dbReference>
<dbReference type="FunFam" id="3.30.565.10:FF:000010">
    <property type="entry name" value="Sensor histidine kinase RcsC"/>
    <property type="match status" value="1"/>
</dbReference>
<evidence type="ECO:0000256" key="12">
    <source>
        <dbReference type="ARBA" id="ARBA00023012"/>
    </source>
</evidence>
<dbReference type="Gene3D" id="3.30.565.10">
    <property type="entry name" value="Histidine kinase-like ATPase, C-terminal domain"/>
    <property type="match status" value="1"/>
</dbReference>
<evidence type="ECO:0000256" key="4">
    <source>
        <dbReference type="ARBA" id="ARBA00022475"/>
    </source>
</evidence>
<keyword evidence="10" id="KW-0067">ATP-binding</keyword>
<feature type="domain" description="Histidine kinase" evidence="16">
    <location>
        <begin position="146"/>
        <end position="372"/>
    </location>
</feature>
<dbReference type="PANTHER" id="PTHR45339:SF1">
    <property type="entry name" value="HYBRID SIGNAL TRANSDUCTION HISTIDINE KINASE J"/>
    <property type="match status" value="1"/>
</dbReference>
<dbReference type="AlphaFoldDB" id="A0A975GFL1"/>
<dbReference type="PROSITE" id="PS50110">
    <property type="entry name" value="RESPONSE_REGULATORY"/>
    <property type="match status" value="1"/>
</dbReference>
<keyword evidence="12" id="KW-0902">Two-component regulatory system</keyword>
<dbReference type="CDD" id="cd16922">
    <property type="entry name" value="HATPase_EvgS-ArcB-TorS-like"/>
    <property type="match status" value="1"/>
</dbReference>
<feature type="domain" description="Response regulatory" evidence="17">
    <location>
        <begin position="399"/>
        <end position="517"/>
    </location>
</feature>
<dbReference type="PROSITE" id="PS50894">
    <property type="entry name" value="HPT"/>
    <property type="match status" value="1"/>
</dbReference>
<evidence type="ECO:0000256" key="13">
    <source>
        <dbReference type="ARBA" id="ARBA00023136"/>
    </source>
</evidence>
<gene>
    <name evidence="20" type="ORF">dnl_15630</name>
</gene>
<dbReference type="InterPro" id="IPR003661">
    <property type="entry name" value="HisK_dim/P_dom"/>
</dbReference>
<dbReference type="GO" id="GO:0005886">
    <property type="term" value="C:plasma membrane"/>
    <property type="evidence" value="ECO:0007669"/>
    <property type="project" value="UniProtKB-SubCell"/>
</dbReference>
<keyword evidence="7" id="KW-0812">Transmembrane</keyword>
<dbReference type="SMART" id="SM00448">
    <property type="entry name" value="REC"/>
    <property type="match status" value="1"/>
</dbReference>
<evidence type="ECO:0000256" key="15">
    <source>
        <dbReference type="PROSITE-ProRule" id="PRU00169"/>
    </source>
</evidence>
<dbReference type="RefSeq" id="WP_207691071.1">
    <property type="nucleotide sequence ID" value="NZ_CP061799.1"/>
</dbReference>
<dbReference type="SUPFAM" id="SSF52172">
    <property type="entry name" value="CheY-like"/>
    <property type="match status" value="1"/>
</dbReference>
<keyword evidence="11" id="KW-1133">Transmembrane helix</keyword>
<evidence type="ECO:0000313" key="20">
    <source>
        <dbReference type="EMBL" id="QTA79305.1"/>
    </source>
</evidence>
<keyword evidence="6" id="KW-0808">Transferase</keyword>
<proteinExistence type="predicted"/>
<dbReference type="PANTHER" id="PTHR45339">
    <property type="entry name" value="HYBRID SIGNAL TRANSDUCTION HISTIDINE KINASE J"/>
    <property type="match status" value="1"/>
</dbReference>
<reference evidence="20" key="1">
    <citation type="journal article" date="2021" name="Microb. Physiol.">
        <title>Proteogenomic Insights into the Physiology of Marine, Sulfate-Reducing, Filamentous Desulfonema limicola and Desulfonema magnum.</title>
        <authorList>
            <person name="Schnaars V."/>
            <person name="Wohlbrand L."/>
            <person name="Scheve S."/>
            <person name="Hinrichs C."/>
            <person name="Reinhardt R."/>
            <person name="Rabus R."/>
        </authorList>
    </citation>
    <scope>NUCLEOTIDE SEQUENCE</scope>
    <source>
        <strain evidence="20">5ac10</strain>
    </source>
</reference>
<sequence length="744" mass="83774">MLSVNENDIDRITEIFYLILKGRKPMPVSLPGDYPDNEIKQLVTYVNKFLKEYDNSTDLIYALSKGDLNFEVPRGKILFLHSLKSLQANLRHLTWKTQQIAKGDFSHEIDFMGDFSAAFNSMIRQLKESFQKVEAATRAKSEFLANMSHEIRTPMNSILGFLELSLEDSNLPGVHKNNISTAYNSAKSLLTLINDILDVSKLESGRLELEKQTFNLQEIMDDTLQMFEMKCREKGLTLSCQIHPELSLYFKGDCLRLRQILINLLGNALKFTAAGGIIVTAEPLVEPKDNTIVPGMIHFAVSDTGIGIPLERIDSIFEPFTQAESSTSRRFGGTGLGTTISKQLVELMGGRIWAESQVGKGSIFHFTVKMETAEQDELRMDNEKLKMDNHQQMSSNNLKVLIAEDLKENRMLVRIRLKKAGHIVIEAENGLEAVAAYEKEKPDLILMDIHMPEMNGIDAAQKIREQEIGSGRHIPIIALTASVMKEEQDQCLDAGMDAVAAKPIDFNQLYQLMENLVNRNNSSEEIRITPVFPIDNGSQVNDGIIDINKGLQLWQNEKAYHKALLQFCRKYNNAGDEIMYLLENGDKKGAFAAAHALKGVSGNLCINNVFRIAVKLNAEILTKENHEIIPLVQNLSNDLQKTIEFIYQYIPPQPQEQPLQASENNLSEQDICSLKIIFTEMLALFEEYNPSLLEPFLEKLADSIGSLPVEPVLNKLDKFDFDAAKTEVIRLAASLNIEVENIYS</sequence>
<evidence type="ECO:0000256" key="10">
    <source>
        <dbReference type="ARBA" id="ARBA00022840"/>
    </source>
</evidence>
<dbReference type="PROSITE" id="PS50885">
    <property type="entry name" value="HAMP"/>
    <property type="match status" value="1"/>
</dbReference>
<dbReference type="InterPro" id="IPR001789">
    <property type="entry name" value="Sig_transdc_resp-reg_receiver"/>
</dbReference>
<dbReference type="CDD" id="cd17546">
    <property type="entry name" value="REC_hyHK_CKI1_RcsC-like"/>
    <property type="match status" value="1"/>
</dbReference>
<evidence type="ECO:0000256" key="8">
    <source>
        <dbReference type="ARBA" id="ARBA00022741"/>
    </source>
</evidence>
<organism evidence="20 21">
    <name type="scientific">Desulfonema limicola</name>
    <dbReference type="NCBI Taxonomy" id="45656"/>
    <lineage>
        <taxon>Bacteria</taxon>
        <taxon>Pseudomonadati</taxon>
        <taxon>Thermodesulfobacteriota</taxon>
        <taxon>Desulfobacteria</taxon>
        <taxon>Desulfobacterales</taxon>
        <taxon>Desulfococcaceae</taxon>
        <taxon>Desulfonema</taxon>
    </lineage>
</organism>
<evidence type="ECO:0000259" key="19">
    <source>
        <dbReference type="PROSITE" id="PS50894"/>
    </source>
</evidence>
<dbReference type="InterPro" id="IPR036641">
    <property type="entry name" value="HPT_dom_sf"/>
</dbReference>
<dbReference type="InterPro" id="IPR005467">
    <property type="entry name" value="His_kinase_dom"/>
</dbReference>
<feature type="modified residue" description="Phosphohistidine" evidence="14">
    <location>
        <position position="595"/>
    </location>
</feature>
<dbReference type="Gene3D" id="1.20.120.160">
    <property type="entry name" value="HPT domain"/>
    <property type="match status" value="1"/>
</dbReference>
<evidence type="ECO:0000256" key="14">
    <source>
        <dbReference type="PROSITE-ProRule" id="PRU00110"/>
    </source>
</evidence>
<keyword evidence="8" id="KW-0547">Nucleotide-binding</keyword>
<evidence type="ECO:0000256" key="6">
    <source>
        <dbReference type="ARBA" id="ARBA00022679"/>
    </source>
</evidence>
<dbReference type="Gene3D" id="1.10.287.130">
    <property type="match status" value="1"/>
</dbReference>
<dbReference type="GO" id="GO:0005524">
    <property type="term" value="F:ATP binding"/>
    <property type="evidence" value="ECO:0007669"/>
    <property type="project" value="UniProtKB-KW"/>
</dbReference>
<dbReference type="EMBL" id="CP061799">
    <property type="protein sequence ID" value="QTA79305.1"/>
    <property type="molecule type" value="Genomic_DNA"/>
</dbReference>
<dbReference type="SMART" id="SM00388">
    <property type="entry name" value="HisKA"/>
    <property type="match status" value="1"/>
</dbReference>
<dbReference type="InterPro" id="IPR011006">
    <property type="entry name" value="CheY-like_superfamily"/>
</dbReference>
<dbReference type="SMART" id="SM00387">
    <property type="entry name" value="HATPase_c"/>
    <property type="match status" value="1"/>
</dbReference>
<keyword evidence="4" id="KW-1003">Cell membrane</keyword>
<dbReference type="InterPro" id="IPR003660">
    <property type="entry name" value="HAMP_dom"/>
</dbReference>
<dbReference type="CDD" id="cd06225">
    <property type="entry name" value="HAMP"/>
    <property type="match status" value="1"/>
</dbReference>
<feature type="domain" description="HAMP" evidence="18">
    <location>
        <begin position="84"/>
        <end position="131"/>
    </location>
</feature>
<dbReference type="SUPFAM" id="SSF55874">
    <property type="entry name" value="ATPase domain of HSP90 chaperone/DNA topoisomerase II/histidine kinase"/>
    <property type="match status" value="1"/>
</dbReference>
<dbReference type="GO" id="GO:0000155">
    <property type="term" value="F:phosphorelay sensor kinase activity"/>
    <property type="evidence" value="ECO:0007669"/>
    <property type="project" value="InterPro"/>
</dbReference>
<dbReference type="PRINTS" id="PR00344">
    <property type="entry name" value="BCTRLSENSOR"/>
</dbReference>
<evidence type="ECO:0000256" key="11">
    <source>
        <dbReference type="ARBA" id="ARBA00022989"/>
    </source>
</evidence>
<dbReference type="CDD" id="cd00082">
    <property type="entry name" value="HisKA"/>
    <property type="match status" value="1"/>
</dbReference>
<dbReference type="Gene3D" id="6.10.340.10">
    <property type="match status" value="1"/>
</dbReference>
<dbReference type="Pfam" id="PF00512">
    <property type="entry name" value="HisKA"/>
    <property type="match status" value="1"/>
</dbReference>
<evidence type="ECO:0000256" key="7">
    <source>
        <dbReference type="ARBA" id="ARBA00022692"/>
    </source>
</evidence>
<evidence type="ECO:0000256" key="2">
    <source>
        <dbReference type="ARBA" id="ARBA00004651"/>
    </source>
</evidence>
<protein>
    <recommendedName>
        <fullName evidence="3">histidine kinase</fullName>
        <ecNumber evidence="3">2.7.13.3</ecNumber>
    </recommendedName>
</protein>
<dbReference type="Proteomes" id="UP000663720">
    <property type="component" value="Chromosome"/>
</dbReference>
<evidence type="ECO:0000256" key="1">
    <source>
        <dbReference type="ARBA" id="ARBA00000085"/>
    </source>
</evidence>